<accession>A0A250JD47</accession>
<proteinExistence type="predicted"/>
<organism evidence="1 2">
    <name type="scientific">Cystobacter fuscus</name>
    <dbReference type="NCBI Taxonomy" id="43"/>
    <lineage>
        <taxon>Bacteria</taxon>
        <taxon>Pseudomonadati</taxon>
        <taxon>Myxococcota</taxon>
        <taxon>Myxococcia</taxon>
        <taxon>Myxococcales</taxon>
        <taxon>Cystobacterineae</taxon>
        <taxon>Archangiaceae</taxon>
        <taxon>Cystobacter</taxon>
    </lineage>
</organism>
<dbReference type="EMBL" id="CP022098">
    <property type="protein sequence ID" value="ATB41510.1"/>
    <property type="molecule type" value="Genomic_DNA"/>
</dbReference>
<name>A0A250JD47_9BACT</name>
<evidence type="ECO:0000313" key="2">
    <source>
        <dbReference type="Proteomes" id="UP000217257"/>
    </source>
</evidence>
<sequence>MGMLELDITLENLEEELQDGLERLREDGPDAATVLDVCARSRQLGCGLLLIDLDVDGFQHSLFQSARLYEWLLDQRAAHPRLDTYYLCKSRAQPLLDALALNQLPLARSISAKLDTPWAPKMEPEEDFRYFDLLSGPLLERQPDEARLASFERCLEGSSARFDALAALMRQDADAFWHALSVLTREWEEGIEADRRQDALDAYFARTEASIFVEGLALVRLAGLWGIPARPRLPFMPSEAFQAPSEPFPEQLGL</sequence>
<gene>
    <name evidence="1" type="ORF">CYFUS_006976</name>
</gene>
<dbReference type="Proteomes" id="UP000217257">
    <property type="component" value="Chromosome"/>
</dbReference>
<reference evidence="1 2" key="1">
    <citation type="submission" date="2017-06" db="EMBL/GenBank/DDBJ databases">
        <title>Sequencing and comparative analysis of myxobacterial genomes.</title>
        <authorList>
            <person name="Rupp O."/>
            <person name="Goesmann A."/>
            <person name="Sogaard-Andersen L."/>
        </authorList>
    </citation>
    <scope>NUCLEOTIDE SEQUENCE [LARGE SCALE GENOMIC DNA]</scope>
    <source>
        <strain evidence="1 2">DSM 52655</strain>
    </source>
</reference>
<dbReference type="AlphaFoldDB" id="A0A250JD47"/>
<protein>
    <submittedName>
        <fullName evidence="1">Uncharacterized protein</fullName>
    </submittedName>
</protein>
<dbReference type="RefSeq" id="WP_095989222.1">
    <property type="nucleotide sequence ID" value="NZ_CP022098.1"/>
</dbReference>
<dbReference type="KEGG" id="cfus:CYFUS_006976"/>
<evidence type="ECO:0000313" key="1">
    <source>
        <dbReference type="EMBL" id="ATB41510.1"/>
    </source>
</evidence>